<dbReference type="PROSITE" id="PS50895">
    <property type="entry name" value="SURF1"/>
    <property type="match status" value="1"/>
</dbReference>
<dbReference type="Pfam" id="PF02104">
    <property type="entry name" value="SURF1"/>
    <property type="match status" value="1"/>
</dbReference>
<dbReference type="InterPro" id="IPR002994">
    <property type="entry name" value="Surf1/Shy1"/>
</dbReference>
<evidence type="ECO:0000256" key="4">
    <source>
        <dbReference type="ARBA" id="ARBA00022989"/>
    </source>
</evidence>
<keyword evidence="5 6" id="KW-0472">Membrane</keyword>
<dbReference type="PANTHER" id="PTHR23427:SF2">
    <property type="entry name" value="SURFEIT LOCUS PROTEIN 1"/>
    <property type="match status" value="1"/>
</dbReference>
<proteinExistence type="inferred from homology"/>
<dbReference type="EMBL" id="JADGMQ010000012">
    <property type="protein sequence ID" value="MBI1621993.1"/>
    <property type="molecule type" value="Genomic_DNA"/>
</dbReference>
<keyword evidence="4 6" id="KW-1133">Transmembrane helix</keyword>
<feature type="transmembrane region" description="Helical" evidence="6">
    <location>
        <begin position="12"/>
        <end position="32"/>
    </location>
</feature>
<evidence type="ECO:0000256" key="3">
    <source>
        <dbReference type="ARBA" id="ARBA00022692"/>
    </source>
</evidence>
<reference evidence="7 8" key="1">
    <citation type="submission" date="2020-10" db="EMBL/GenBank/DDBJ databases">
        <title>Aquamicrobium zhengzhouensis sp. nov., a exopolysaccharide producing bacterium isolated from farmland soil.</title>
        <authorList>
            <person name="Wang X."/>
        </authorList>
    </citation>
    <scope>NUCLEOTIDE SEQUENCE [LARGE SCALE GENOMIC DNA]</scope>
    <source>
        <strain evidence="8">cd-1</strain>
    </source>
</reference>
<name>A0ABS0SFC5_9HYPH</name>
<comment type="subcellular location">
    <subcellularLocation>
        <location evidence="6">Cell membrane</location>
        <topology evidence="6">Multi-pass membrane protein</topology>
    </subcellularLocation>
    <subcellularLocation>
        <location evidence="1">Membrane</location>
    </subcellularLocation>
</comment>
<dbReference type="InterPro" id="IPR045214">
    <property type="entry name" value="Surf1/Surf4"/>
</dbReference>
<evidence type="ECO:0000256" key="2">
    <source>
        <dbReference type="ARBA" id="ARBA00007165"/>
    </source>
</evidence>
<comment type="similarity">
    <text evidence="2 6">Belongs to the SURF1 family.</text>
</comment>
<evidence type="ECO:0000256" key="5">
    <source>
        <dbReference type="ARBA" id="ARBA00023136"/>
    </source>
</evidence>
<keyword evidence="6" id="KW-1003">Cell membrane</keyword>
<accession>A0ABS0SFC5</accession>
<keyword evidence="8" id="KW-1185">Reference proteome</keyword>
<sequence>MSDTQVQNRWTLGSIVFVGGVLVALVILLGLGTWQMQRLGWKEALISTIDQRVASEPRSLEEIEGFLTTGNDVDYWPVKVEGVFHHDGERHFFATHEGRAGFYVYTPLELTDGRLVLVNRGFVPYELKEPSTRVQGQVEGIVNVTGLARAELDGKPSVIVPDNDLTKNVFYWKDLQAMAETTGVGQPEDYLRLFIDANDTANPGGLPVGGVTMISLPNSHLEYALTWYSLAAVLVGVLGVWVVRQRKT</sequence>
<evidence type="ECO:0000313" key="7">
    <source>
        <dbReference type="EMBL" id="MBI1621993.1"/>
    </source>
</evidence>
<gene>
    <name evidence="7" type="ORF">IOD40_15130</name>
</gene>
<keyword evidence="3 6" id="KW-0812">Transmembrane</keyword>
<comment type="caution">
    <text evidence="7">The sequence shown here is derived from an EMBL/GenBank/DDBJ whole genome shotgun (WGS) entry which is preliminary data.</text>
</comment>
<dbReference type="Proteomes" id="UP000601789">
    <property type="component" value="Unassembled WGS sequence"/>
</dbReference>
<evidence type="ECO:0000256" key="6">
    <source>
        <dbReference type="RuleBase" id="RU363076"/>
    </source>
</evidence>
<organism evidence="7 8">
    <name type="scientific">Aquamicrobium zhengzhouense</name>
    <dbReference type="NCBI Taxonomy" id="2781738"/>
    <lineage>
        <taxon>Bacteria</taxon>
        <taxon>Pseudomonadati</taxon>
        <taxon>Pseudomonadota</taxon>
        <taxon>Alphaproteobacteria</taxon>
        <taxon>Hyphomicrobiales</taxon>
        <taxon>Phyllobacteriaceae</taxon>
        <taxon>Aquamicrobium</taxon>
    </lineage>
</organism>
<feature type="transmembrane region" description="Helical" evidence="6">
    <location>
        <begin position="223"/>
        <end position="243"/>
    </location>
</feature>
<dbReference type="PANTHER" id="PTHR23427">
    <property type="entry name" value="SURFEIT LOCUS PROTEIN"/>
    <property type="match status" value="1"/>
</dbReference>
<protein>
    <recommendedName>
        <fullName evidence="6">SURF1-like protein</fullName>
    </recommendedName>
</protein>
<evidence type="ECO:0000256" key="1">
    <source>
        <dbReference type="ARBA" id="ARBA00004370"/>
    </source>
</evidence>
<dbReference type="CDD" id="cd06662">
    <property type="entry name" value="SURF1"/>
    <property type="match status" value="1"/>
</dbReference>
<dbReference type="RefSeq" id="WP_198477531.1">
    <property type="nucleotide sequence ID" value="NZ_JADGMQ010000012.1"/>
</dbReference>
<evidence type="ECO:0000313" key="8">
    <source>
        <dbReference type="Proteomes" id="UP000601789"/>
    </source>
</evidence>